<dbReference type="OrthoDB" id="4851849at2759"/>
<sequence length="522" mass="57677">MADQSYTTRLYFVRLQEETAMQNLWGSTITREELKQSIKRLRELDQLPEIPRDNLVNLRDDPTRRLSLLREQEIASNLAFLSATSDDGLKVMAVCVEEHCNGKGITIRVASNSGDCSAVTNGFDKLAKVLEKAAGRTIAFRKVVDLDLYRILTRLRSRHAKISWKTAGKRALVEQLHNALHDSSIRTTAALTKSRREVQDLGSLFAHLESLTEVDAEMKEVVGAIVQQIYVFSSATNLKLALRTSALAPSLKAHLPEAIECHENLGRICTMLKTTIDRKILRASRSKKAKRYCYPNESVVLPLASWSSSGVSGSLLDRSSTSTIQPPPPLPSQEKGSVEEHSRCTPMPLTPPTTPPRLDRDSRTPSETKTSLTAPDPRADTGGPPSPGPLLTIDEIELPYCKSIDLTTPSVFLRLENLSLTLDFLQVFSGQLSITCGEEIAASRKGDRIINIQDIPTTSELQMTCTEASNELTFWLRNSRDVTSKRRMLCAQSKSRLVGKDGCGQVSKGFRYGMLGILGPVS</sequence>
<proteinExistence type="predicted"/>
<evidence type="ECO:0000313" key="3">
    <source>
        <dbReference type="Proteomes" id="UP000254866"/>
    </source>
</evidence>
<accession>A0A370TKF1</accession>
<feature type="compositionally biased region" description="Basic and acidic residues" evidence="1">
    <location>
        <begin position="357"/>
        <end position="366"/>
    </location>
</feature>
<organism evidence="2 3">
    <name type="scientific">Venustampulla echinocandica</name>
    <dbReference type="NCBI Taxonomy" id="2656787"/>
    <lineage>
        <taxon>Eukaryota</taxon>
        <taxon>Fungi</taxon>
        <taxon>Dikarya</taxon>
        <taxon>Ascomycota</taxon>
        <taxon>Pezizomycotina</taxon>
        <taxon>Leotiomycetes</taxon>
        <taxon>Helotiales</taxon>
        <taxon>Pleuroascaceae</taxon>
        <taxon>Venustampulla</taxon>
    </lineage>
</organism>
<feature type="region of interest" description="Disordered" evidence="1">
    <location>
        <begin position="315"/>
        <end position="391"/>
    </location>
</feature>
<gene>
    <name evidence="2" type="ORF">BP5553_06599</name>
</gene>
<keyword evidence="3" id="KW-1185">Reference proteome</keyword>
<dbReference type="STRING" id="2656787.A0A370TKF1"/>
<dbReference type="AlphaFoldDB" id="A0A370TKF1"/>
<protein>
    <submittedName>
        <fullName evidence="2">Uncharacterized protein</fullName>
    </submittedName>
</protein>
<evidence type="ECO:0000256" key="1">
    <source>
        <dbReference type="SAM" id="MobiDB-lite"/>
    </source>
</evidence>
<comment type="caution">
    <text evidence="2">The sequence shown here is derived from an EMBL/GenBank/DDBJ whole genome shotgun (WGS) entry which is preliminary data.</text>
</comment>
<evidence type="ECO:0000313" key="2">
    <source>
        <dbReference type="EMBL" id="RDL35987.1"/>
    </source>
</evidence>
<dbReference type="EMBL" id="NPIC01000005">
    <property type="protein sequence ID" value="RDL35987.1"/>
    <property type="molecule type" value="Genomic_DNA"/>
</dbReference>
<reference evidence="2 3" key="1">
    <citation type="journal article" date="2018" name="IMA Fungus">
        <title>IMA Genome-F 9: Draft genome sequence of Annulohypoxylon stygium, Aspergillus mulundensis, Berkeleyomyces basicola (syn. Thielaviopsis basicola), Ceratocystis smalleyi, two Cercospora beticola strains, Coleophoma cylindrospora, Fusarium fracticaudum, Phialophora cf. hyalina, and Morchella septimelata.</title>
        <authorList>
            <person name="Wingfield B.D."/>
            <person name="Bills G.F."/>
            <person name="Dong Y."/>
            <person name="Huang W."/>
            <person name="Nel W.J."/>
            <person name="Swalarsk-Parry B.S."/>
            <person name="Vaghefi N."/>
            <person name="Wilken P.M."/>
            <person name="An Z."/>
            <person name="de Beer Z.W."/>
            <person name="De Vos L."/>
            <person name="Chen L."/>
            <person name="Duong T.A."/>
            <person name="Gao Y."/>
            <person name="Hammerbacher A."/>
            <person name="Kikkert J.R."/>
            <person name="Li Y."/>
            <person name="Li H."/>
            <person name="Li K."/>
            <person name="Li Q."/>
            <person name="Liu X."/>
            <person name="Ma X."/>
            <person name="Naidoo K."/>
            <person name="Pethybridge S.J."/>
            <person name="Sun J."/>
            <person name="Steenkamp E.T."/>
            <person name="van der Nest M.A."/>
            <person name="van Wyk S."/>
            <person name="Wingfield M.J."/>
            <person name="Xiong C."/>
            <person name="Yue Q."/>
            <person name="Zhang X."/>
        </authorList>
    </citation>
    <scope>NUCLEOTIDE SEQUENCE [LARGE SCALE GENOMIC DNA]</scope>
    <source>
        <strain evidence="2 3">BP 5553</strain>
    </source>
</reference>
<dbReference type="Proteomes" id="UP000254866">
    <property type="component" value="Unassembled WGS sequence"/>
</dbReference>
<name>A0A370TKF1_9HELO</name>
<dbReference type="RefSeq" id="XP_031868643.1">
    <property type="nucleotide sequence ID" value="XM_032015222.1"/>
</dbReference>
<dbReference type="GeneID" id="43599448"/>